<accession>A0A3C1KI30</accession>
<reference evidence="1 2" key="1">
    <citation type="journal article" date="2018" name="Nat. Biotechnol.">
        <title>A standardized bacterial taxonomy based on genome phylogeny substantially revises the tree of life.</title>
        <authorList>
            <person name="Parks D.H."/>
            <person name="Chuvochina M."/>
            <person name="Waite D.W."/>
            <person name="Rinke C."/>
            <person name="Skarshewski A."/>
            <person name="Chaumeil P.A."/>
            <person name="Hugenholtz P."/>
        </authorList>
    </citation>
    <scope>NUCLEOTIDE SEQUENCE [LARGE SCALE GENOMIC DNA]</scope>
    <source>
        <strain evidence="1">UBA9158</strain>
    </source>
</reference>
<comment type="caution">
    <text evidence="1">The sequence shown here is derived from an EMBL/GenBank/DDBJ whole genome shotgun (WGS) entry which is preliminary data.</text>
</comment>
<evidence type="ECO:0000313" key="2">
    <source>
        <dbReference type="Proteomes" id="UP000259273"/>
    </source>
</evidence>
<evidence type="ECO:0000313" key="1">
    <source>
        <dbReference type="EMBL" id="HAN26359.1"/>
    </source>
</evidence>
<sequence>MLGSDEFAGRVIKLAAVFESRLDLLLTEYFGAPERRYELYEHLITKLSLHQKTELLRNIDLGRTFKSRENLIASILSLRKLRNALAHNYHIREEEVEKLYSDQKIRKWVLEYPKALSSEKRNLEVRIDKLWKQIYPPGST</sequence>
<evidence type="ECO:0008006" key="3">
    <source>
        <dbReference type="Google" id="ProtNLM"/>
    </source>
</evidence>
<dbReference type="AlphaFoldDB" id="A0A3C1KI30"/>
<protein>
    <recommendedName>
        <fullName evidence="3">DUF86 domain-containing protein</fullName>
    </recommendedName>
</protein>
<dbReference type="Proteomes" id="UP000259273">
    <property type="component" value="Unassembled WGS sequence"/>
</dbReference>
<gene>
    <name evidence="1" type="ORF">DCP75_01220</name>
</gene>
<proteinExistence type="predicted"/>
<organism evidence="1 2">
    <name type="scientific">Haliea salexigens</name>
    <dbReference type="NCBI Taxonomy" id="287487"/>
    <lineage>
        <taxon>Bacteria</taxon>
        <taxon>Pseudomonadati</taxon>
        <taxon>Pseudomonadota</taxon>
        <taxon>Gammaproteobacteria</taxon>
        <taxon>Cellvibrionales</taxon>
        <taxon>Halieaceae</taxon>
        <taxon>Haliea</taxon>
    </lineage>
</organism>
<dbReference type="EMBL" id="DMND01000022">
    <property type="protein sequence ID" value="HAN26359.1"/>
    <property type="molecule type" value="Genomic_DNA"/>
</dbReference>
<name>A0A3C1KI30_9GAMM</name>